<accession>B6JI09</accession>
<protein>
    <submittedName>
        <fullName evidence="2">Uncharacterized protein</fullName>
    </submittedName>
</protein>
<dbReference type="KEGG" id="ocg:OCA5_c24500"/>
<dbReference type="KEGG" id="oca:OCAR_5545"/>
<dbReference type="HOGENOM" id="CLU_2343953_0_0_5"/>
<dbReference type="STRING" id="504832.OCA5_c24500"/>
<keyword evidence="1" id="KW-1133">Transmembrane helix</keyword>
<evidence type="ECO:0000313" key="3">
    <source>
        <dbReference type="Proteomes" id="UP000007730"/>
    </source>
</evidence>
<keyword evidence="1" id="KW-0472">Membrane</keyword>
<evidence type="ECO:0000256" key="1">
    <source>
        <dbReference type="SAM" id="Phobius"/>
    </source>
</evidence>
<evidence type="ECO:0000313" key="2">
    <source>
        <dbReference type="EMBL" id="AEI07146.1"/>
    </source>
</evidence>
<dbReference type="RefSeq" id="WP_012562705.1">
    <property type="nucleotide sequence ID" value="NC_011386.1"/>
</dbReference>
<keyword evidence="1" id="KW-0812">Transmembrane</keyword>
<dbReference type="AlphaFoldDB" id="B6JI09"/>
<reference evidence="2 3" key="1">
    <citation type="journal article" date="2011" name="J. Bacteriol.">
        <title>Complete genome sequences of the chemolithoautotrophic Oligotropha carboxidovorans strains OM4 and OM5.</title>
        <authorList>
            <person name="Volland S."/>
            <person name="Rachinger M."/>
            <person name="Strittmatter A."/>
            <person name="Daniel R."/>
            <person name="Gottschalk G."/>
            <person name="Meyer O."/>
        </authorList>
    </citation>
    <scope>NUCLEOTIDE SEQUENCE [LARGE SCALE GENOMIC DNA]</scope>
    <source>
        <strain evidence="3">ATCC 49405 / DSM 1227 / KCTC 32145 / OM5</strain>
    </source>
</reference>
<proteinExistence type="predicted"/>
<keyword evidence="3" id="KW-1185">Reference proteome</keyword>
<name>B6JI09_AFIC5</name>
<gene>
    <name evidence="2" type="ordered locus">OCA5_c24500</name>
</gene>
<dbReference type="EMBL" id="CP002826">
    <property type="protein sequence ID" value="AEI07146.1"/>
    <property type="molecule type" value="Genomic_DNA"/>
</dbReference>
<organism evidence="2 3">
    <name type="scientific">Afipia carboxidovorans (strain ATCC 49405 / DSM 1227 / KCTC 32145 / OM5)</name>
    <name type="common">Oligotropha carboxidovorans</name>
    <dbReference type="NCBI Taxonomy" id="504832"/>
    <lineage>
        <taxon>Bacteria</taxon>
        <taxon>Pseudomonadati</taxon>
        <taxon>Pseudomonadota</taxon>
        <taxon>Alphaproteobacteria</taxon>
        <taxon>Hyphomicrobiales</taxon>
        <taxon>Nitrobacteraceae</taxon>
        <taxon>Afipia</taxon>
    </lineage>
</organism>
<sequence>MIDLATYLCGLGAGLIAGVWLTAIRFRRIASESLGAKCENAQLVRLLDGLQRAQYNYCVIADNRGLAEPETRAAWNILRQTGNAARGFLWQRRQLAS</sequence>
<dbReference type="Proteomes" id="UP000007730">
    <property type="component" value="Chromosome"/>
</dbReference>
<feature type="transmembrane region" description="Helical" evidence="1">
    <location>
        <begin position="6"/>
        <end position="24"/>
    </location>
</feature>